<feature type="transmembrane region" description="Helical" evidence="1">
    <location>
        <begin position="55"/>
        <end position="73"/>
    </location>
</feature>
<dbReference type="RefSeq" id="WP_101627615.1">
    <property type="nucleotide sequence ID" value="NZ_JBCOMK010000015.1"/>
</dbReference>
<sequence>MEKFDETGPNTHTRRYWVSSSVAIGAMIVFAILSILLLLGLMFGSDTIKVISDKAFPWSLLAFTVAGVAMIVANKRTPLKDDDPVENSQ</sequence>
<dbReference type="EMBL" id="PKKJ01000001">
    <property type="protein sequence ID" value="PKY67123.1"/>
    <property type="molecule type" value="Genomic_DNA"/>
</dbReference>
<evidence type="ECO:0000313" key="3">
    <source>
        <dbReference type="Proteomes" id="UP000234545"/>
    </source>
</evidence>
<reference evidence="2 3" key="1">
    <citation type="submission" date="2017-12" db="EMBL/GenBank/DDBJ databases">
        <title>Phylogenetic diversity of female urinary microbiome.</title>
        <authorList>
            <person name="Thomas-White K."/>
            <person name="Wolfe A.J."/>
        </authorList>
    </citation>
    <scope>NUCLEOTIDE SEQUENCE [LARGE SCALE GENOMIC DNA]</scope>
    <source>
        <strain evidence="2 3">UMB0250</strain>
    </source>
</reference>
<evidence type="ECO:0000256" key="1">
    <source>
        <dbReference type="SAM" id="Phobius"/>
    </source>
</evidence>
<evidence type="ECO:0000313" key="2">
    <source>
        <dbReference type="EMBL" id="PKY67123.1"/>
    </source>
</evidence>
<keyword evidence="1" id="KW-1133">Transmembrane helix</keyword>
<keyword evidence="1" id="KW-0472">Membrane</keyword>
<name>A0A2I1I7Q1_9ACTO</name>
<proteinExistence type="predicted"/>
<keyword evidence="1" id="KW-0812">Transmembrane</keyword>
<organism evidence="2 3">
    <name type="scientific">Schaalia turicensis</name>
    <dbReference type="NCBI Taxonomy" id="131111"/>
    <lineage>
        <taxon>Bacteria</taxon>
        <taxon>Bacillati</taxon>
        <taxon>Actinomycetota</taxon>
        <taxon>Actinomycetes</taxon>
        <taxon>Actinomycetales</taxon>
        <taxon>Actinomycetaceae</taxon>
        <taxon>Schaalia</taxon>
    </lineage>
</organism>
<protein>
    <submittedName>
        <fullName evidence="2">Uncharacterized protein</fullName>
    </submittedName>
</protein>
<feature type="transmembrane region" description="Helical" evidence="1">
    <location>
        <begin position="21"/>
        <end position="43"/>
    </location>
</feature>
<comment type="caution">
    <text evidence="2">The sequence shown here is derived from an EMBL/GenBank/DDBJ whole genome shotgun (WGS) entry which is preliminary data.</text>
</comment>
<dbReference type="OrthoDB" id="3256671at2"/>
<dbReference type="AlphaFoldDB" id="A0A2I1I7Q1"/>
<gene>
    <name evidence="2" type="ORF">CYJ25_02520</name>
</gene>
<accession>A0A2I1I7Q1</accession>
<dbReference type="Proteomes" id="UP000234545">
    <property type="component" value="Unassembled WGS sequence"/>
</dbReference>